<dbReference type="Gene3D" id="3.40.190.290">
    <property type="match status" value="1"/>
</dbReference>
<dbReference type="AlphaFoldDB" id="A0A0G3BV68"/>
<gene>
    <name evidence="6" type="ORF">AAW51_3744</name>
</gene>
<reference evidence="6 7" key="1">
    <citation type="submission" date="2015-05" db="EMBL/GenBank/DDBJ databases">
        <authorList>
            <person name="Tang B."/>
            <person name="Yu Y."/>
        </authorList>
    </citation>
    <scope>NUCLEOTIDE SEQUENCE [LARGE SCALE GENOMIC DNA]</scope>
    <source>
        <strain evidence="6 7">DSM 7029</strain>
    </source>
</reference>
<dbReference type="InterPro" id="IPR036388">
    <property type="entry name" value="WH-like_DNA-bd_sf"/>
</dbReference>
<dbReference type="EMBL" id="CP011371">
    <property type="protein sequence ID" value="AKJ30435.1"/>
    <property type="molecule type" value="Genomic_DNA"/>
</dbReference>
<evidence type="ECO:0000256" key="4">
    <source>
        <dbReference type="ARBA" id="ARBA00023163"/>
    </source>
</evidence>
<evidence type="ECO:0000256" key="3">
    <source>
        <dbReference type="ARBA" id="ARBA00023125"/>
    </source>
</evidence>
<keyword evidence="7" id="KW-1185">Reference proteome</keyword>
<dbReference type="PANTHER" id="PTHR30126">
    <property type="entry name" value="HTH-TYPE TRANSCRIPTIONAL REGULATOR"/>
    <property type="match status" value="1"/>
</dbReference>
<protein>
    <submittedName>
        <fullName evidence="6">LysR family transcriptional regulator</fullName>
    </submittedName>
</protein>
<comment type="similarity">
    <text evidence="1">Belongs to the LysR transcriptional regulatory family.</text>
</comment>
<dbReference type="SUPFAM" id="SSF53850">
    <property type="entry name" value="Periplasmic binding protein-like II"/>
    <property type="match status" value="1"/>
</dbReference>
<dbReference type="Pfam" id="PF03466">
    <property type="entry name" value="LysR_substrate"/>
    <property type="match status" value="1"/>
</dbReference>
<accession>A0A0G3BV68</accession>
<dbReference type="PATRIC" id="fig|413882.6.peg.3911"/>
<keyword evidence="3" id="KW-0238">DNA-binding</keyword>
<dbReference type="GO" id="GO:0000976">
    <property type="term" value="F:transcription cis-regulatory region binding"/>
    <property type="evidence" value="ECO:0007669"/>
    <property type="project" value="TreeGrafter"/>
</dbReference>
<dbReference type="PANTHER" id="PTHR30126:SF4">
    <property type="entry name" value="LYSR FAMILY TRANSCRIPTIONAL REGULATOR"/>
    <property type="match status" value="1"/>
</dbReference>
<evidence type="ECO:0000256" key="2">
    <source>
        <dbReference type="ARBA" id="ARBA00023015"/>
    </source>
</evidence>
<organism evidence="6 7">
    <name type="scientific">Caldimonas brevitalea</name>
    <dbReference type="NCBI Taxonomy" id="413882"/>
    <lineage>
        <taxon>Bacteria</taxon>
        <taxon>Pseudomonadati</taxon>
        <taxon>Pseudomonadota</taxon>
        <taxon>Betaproteobacteria</taxon>
        <taxon>Burkholderiales</taxon>
        <taxon>Sphaerotilaceae</taxon>
        <taxon>Caldimonas</taxon>
    </lineage>
</organism>
<evidence type="ECO:0000256" key="1">
    <source>
        <dbReference type="ARBA" id="ARBA00009437"/>
    </source>
</evidence>
<evidence type="ECO:0000313" key="6">
    <source>
        <dbReference type="EMBL" id="AKJ30435.1"/>
    </source>
</evidence>
<keyword evidence="2" id="KW-0805">Transcription regulation</keyword>
<dbReference type="GO" id="GO:0003700">
    <property type="term" value="F:DNA-binding transcription factor activity"/>
    <property type="evidence" value="ECO:0007669"/>
    <property type="project" value="InterPro"/>
</dbReference>
<evidence type="ECO:0000313" key="7">
    <source>
        <dbReference type="Proteomes" id="UP000035352"/>
    </source>
</evidence>
<name>A0A0G3BV68_9BURK</name>
<dbReference type="PROSITE" id="PS50931">
    <property type="entry name" value="HTH_LYSR"/>
    <property type="match status" value="1"/>
</dbReference>
<sequence>MNMPERRNVLTPEALAMVDVIARTGSFAAAARELGKVPSALTYSVRQLEEALDVLLFDRRSRQARLTAAGEELLQEGRRLLQEMDAVANRVRRVASGWETQLCIAVDAILSNLTVFELCEAFYALNPPHGPGTRLRLRSEVLAGTWEALVSGVADLAIGVSPVQTLPPGISMQPLGELDMVFVVAPHHPLAGAGEPLSDAELVHHRAVAAADSAQRLAPLTVNLLPGQDVFTVPSVGAKLEAILRGLGCGFLPESLVRGHVEVGRLVIKPVTRPRLTGRLSYAWRSAPSHAVPRGRAPLGLALSWWLEQLERPATRTALLERHIGWQPGVIG</sequence>
<dbReference type="Gene3D" id="1.10.10.10">
    <property type="entry name" value="Winged helix-like DNA-binding domain superfamily/Winged helix DNA-binding domain"/>
    <property type="match status" value="1"/>
</dbReference>
<dbReference type="InterPro" id="IPR005119">
    <property type="entry name" value="LysR_subst-bd"/>
</dbReference>
<dbReference type="SUPFAM" id="SSF46785">
    <property type="entry name" value="Winged helix' DNA-binding domain"/>
    <property type="match status" value="1"/>
</dbReference>
<dbReference type="Proteomes" id="UP000035352">
    <property type="component" value="Chromosome"/>
</dbReference>
<dbReference type="Pfam" id="PF00126">
    <property type="entry name" value="HTH_1"/>
    <property type="match status" value="1"/>
</dbReference>
<dbReference type="KEGG" id="pbh:AAW51_3744"/>
<proteinExistence type="inferred from homology"/>
<dbReference type="InterPro" id="IPR036390">
    <property type="entry name" value="WH_DNA-bd_sf"/>
</dbReference>
<keyword evidence="4" id="KW-0804">Transcription</keyword>
<dbReference type="STRING" id="413882.AAW51_3744"/>
<evidence type="ECO:0000259" key="5">
    <source>
        <dbReference type="PROSITE" id="PS50931"/>
    </source>
</evidence>
<dbReference type="InterPro" id="IPR000847">
    <property type="entry name" value="LysR_HTH_N"/>
</dbReference>
<feature type="domain" description="HTH lysR-type" evidence="5">
    <location>
        <begin position="10"/>
        <end position="67"/>
    </location>
</feature>